<evidence type="ECO:0000256" key="1">
    <source>
        <dbReference type="SAM" id="Phobius"/>
    </source>
</evidence>
<keyword evidence="1" id="KW-0472">Membrane</keyword>
<comment type="caution">
    <text evidence="2">The sequence shown here is derived from an EMBL/GenBank/DDBJ whole genome shotgun (WGS) entry which is preliminary data.</text>
</comment>
<protein>
    <submittedName>
        <fullName evidence="2">Uncharacterized protein</fullName>
    </submittedName>
</protein>
<dbReference type="RefSeq" id="WP_204803041.1">
    <property type="nucleotide sequence ID" value="NZ_JACSNS010000002.1"/>
</dbReference>
<evidence type="ECO:0000313" key="2">
    <source>
        <dbReference type="EMBL" id="MBM6850737.1"/>
    </source>
</evidence>
<feature type="transmembrane region" description="Helical" evidence="1">
    <location>
        <begin position="12"/>
        <end position="34"/>
    </location>
</feature>
<keyword evidence="1" id="KW-1133">Transmembrane helix</keyword>
<sequence length="47" mass="5266">MLDILFLSGSTLLYAVLFLPVVTVLSVAVLYVAFETIQKFRRRGGTF</sequence>
<proteinExistence type="predicted"/>
<reference evidence="2 3" key="1">
    <citation type="journal article" date="2021" name="Sci. Rep.">
        <title>The distribution of antibiotic resistance genes in chicken gut microbiota commensals.</title>
        <authorList>
            <person name="Juricova H."/>
            <person name="Matiasovicova J."/>
            <person name="Kubasova T."/>
            <person name="Cejkova D."/>
            <person name="Rychlik I."/>
        </authorList>
    </citation>
    <scope>NUCLEOTIDE SEQUENCE [LARGE SCALE GENOMIC DNA]</scope>
    <source>
        <strain evidence="2 3">An411</strain>
    </source>
</reference>
<gene>
    <name evidence="2" type="ORF">H9X91_04705</name>
</gene>
<evidence type="ECO:0000313" key="3">
    <source>
        <dbReference type="Proteomes" id="UP000719500"/>
    </source>
</evidence>
<organism evidence="2 3">
    <name type="scientific">Oscillibacter valericigenes</name>
    <dbReference type="NCBI Taxonomy" id="351091"/>
    <lineage>
        <taxon>Bacteria</taxon>
        <taxon>Bacillati</taxon>
        <taxon>Bacillota</taxon>
        <taxon>Clostridia</taxon>
        <taxon>Eubacteriales</taxon>
        <taxon>Oscillospiraceae</taxon>
        <taxon>Oscillibacter</taxon>
    </lineage>
</organism>
<keyword evidence="1" id="KW-0812">Transmembrane</keyword>
<name>A0ABS2FV19_9FIRM</name>
<accession>A0ABS2FV19</accession>
<dbReference type="Proteomes" id="UP000719500">
    <property type="component" value="Unassembled WGS sequence"/>
</dbReference>
<dbReference type="EMBL" id="JACSNX010000004">
    <property type="protein sequence ID" value="MBM6850737.1"/>
    <property type="molecule type" value="Genomic_DNA"/>
</dbReference>
<keyword evidence="3" id="KW-1185">Reference proteome</keyword>